<dbReference type="AlphaFoldDB" id="A0A6A5VFC5"/>
<proteinExistence type="predicted"/>
<protein>
    <submittedName>
        <fullName evidence="2">Uncharacterized protein</fullName>
    </submittedName>
</protein>
<feature type="region of interest" description="Disordered" evidence="1">
    <location>
        <begin position="33"/>
        <end position="68"/>
    </location>
</feature>
<evidence type="ECO:0000313" key="3">
    <source>
        <dbReference type="Proteomes" id="UP000800036"/>
    </source>
</evidence>
<evidence type="ECO:0000256" key="1">
    <source>
        <dbReference type="SAM" id="MobiDB-lite"/>
    </source>
</evidence>
<accession>A0A6A5VFC5</accession>
<reference evidence="2" key="1">
    <citation type="journal article" date="2020" name="Stud. Mycol.">
        <title>101 Dothideomycetes genomes: a test case for predicting lifestyles and emergence of pathogens.</title>
        <authorList>
            <person name="Haridas S."/>
            <person name="Albert R."/>
            <person name="Binder M."/>
            <person name="Bloem J."/>
            <person name="Labutti K."/>
            <person name="Salamov A."/>
            <person name="Andreopoulos B."/>
            <person name="Baker S."/>
            <person name="Barry K."/>
            <person name="Bills G."/>
            <person name="Bluhm B."/>
            <person name="Cannon C."/>
            <person name="Castanera R."/>
            <person name="Culley D."/>
            <person name="Daum C."/>
            <person name="Ezra D."/>
            <person name="Gonzalez J."/>
            <person name="Henrissat B."/>
            <person name="Kuo A."/>
            <person name="Liang C."/>
            <person name="Lipzen A."/>
            <person name="Lutzoni F."/>
            <person name="Magnuson J."/>
            <person name="Mondo S."/>
            <person name="Nolan M."/>
            <person name="Ohm R."/>
            <person name="Pangilinan J."/>
            <person name="Park H.-J."/>
            <person name="Ramirez L."/>
            <person name="Alfaro M."/>
            <person name="Sun H."/>
            <person name="Tritt A."/>
            <person name="Yoshinaga Y."/>
            <person name="Zwiers L.-H."/>
            <person name="Turgeon B."/>
            <person name="Goodwin S."/>
            <person name="Spatafora J."/>
            <person name="Crous P."/>
            <person name="Grigoriev I."/>
        </authorList>
    </citation>
    <scope>NUCLEOTIDE SEQUENCE</scope>
    <source>
        <strain evidence="2">CBS 107.79</strain>
    </source>
</reference>
<keyword evidence="3" id="KW-1185">Reference proteome</keyword>
<sequence>MPTKGYFRMRHGVEAGQMTAKTTACRRADAAFPVGGGYTPDRGNAQRPDQGRADFGVREGSSIDRDVP</sequence>
<feature type="compositionally biased region" description="Basic and acidic residues" evidence="1">
    <location>
        <begin position="49"/>
        <end position="68"/>
    </location>
</feature>
<dbReference type="Proteomes" id="UP000800036">
    <property type="component" value="Unassembled WGS sequence"/>
</dbReference>
<evidence type="ECO:0000313" key="2">
    <source>
        <dbReference type="EMBL" id="KAF1975488.1"/>
    </source>
</evidence>
<name>A0A6A5VFC5_9PLEO</name>
<dbReference type="EMBL" id="ML976670">
    <property type="protein sequence ID" value="KAF1975488.1"/>
    <property type="molecule type" value="Genomic_DNA"/>
</dbReference>
<organism evidence="2 3">
    <name type="scientific">Bimuria novae-zelandiae CBS 107.79</name>
    <dbReference type="NCBI Taxonomy" id="1447943"/>
    <lineage>
        <taxon>Eukaryota</taxon>
        <taxon>Fungi</taxon>
        <taxon>Dikarya</taxon>
        <taxon>Ascomycota</taxon>
        <taxon>Pezizomycotina</taxon>
        <taxon>Dothideomycetes</taxon>
        <taxon>Pleosporomycetidae</taxon>
        <taxon>Pleosporales</taxon>
        <taxon>Massarineae</taxon>
        <taxon>Didymosphaeriaceae</taxon>
        <taxon>Bimuria</taxon>
    </lineage>
</organism>
<gene>
    <name evidence="2" type="ORF">BU23DRAFT_552442</name>
</gene>